<evidence type="ECO:0000313" key="2">
    <source>
        <dbReference type="Proteomes" id="UP000596387"/>
    </source>
</evidence>
<accession>A0ABX7F6F7</accession>
<keyword evidence="2" id="KW-1185">Reference proteome</keyword>
<proteinExistence type="predicted"/>
<protein>
    <submittedName>
        <fullName evidence="1">Uncharacterized protein</fullName>
    </submittedName>
</protein>
<gene>
    <name evidence="1" type="ORF">GQA70_04810</name>
</gene>
<dbReference type="EMBL" id="CP047166">
    <property type="protein sequence ID" value="QRF65699.1"/>
    <property type="molecule type" value="Genomic_DNA"/>
</dbReference>
<name>A0ABX7F6F7_9RHOB</name>
<evidence type="ECO:0000313" key="1">
    <source>
        <dbReference type="EMBL" id="QRF65699.1"/>
    </source>
</evidence>
<organism evidence="1 2">
    <name type="scientific">Ponticoccus alexandrii</name>
    <dbReference type="NCBI Taxonomy" id="1943633"/>
    <lineage>
        <taxon>Bacteria</taxon>
        <taxon>Pseudomonadati</taxon>
        <taxon>Pseudomonadota</taxon>
        <taxon>Alphaproteobacteria</taxon>
        <taxon>Rhodobacterales</taxon>
        <taxon>Roseobacteraceae</taxon>
        <taxon>Ponticoccus</taxon>
    </lineage>
</organism>
<sequence>MSLNLPQSSDEVLGLPDRDIPKTIRALTDHRALSGLVGRLHRDLGSRDDTLKTKAQAALKKMGFPED</sequence>
<dbReference type="RefSeq" id="WP_023852474.1">
    <property type="nucleotide sequence ID" value="NZ_CP047166.1"/>
</dbReference>
<reference evidence="1 2" key="1">
    <citation type="submission" date="2019-12" db="EMBL/GenBank/DDBJ databases">
        <title>Complete Genome Sequence of a Quorum-Sensing Bacterium,Rhodobacteraceae bacterium C31, Isolated from a marine microalgae symbiotic bacteria.</title>
        <authorList>
            <person name="Zhang Y."/>
        </authorList>
    </citation>
    <scope>NUCLEOTIDE SEQUENCE [LARGE SCALE GENOMIC DNA]</scope>
    <source>
        <strain evidence="1 2">C31</strain>
    </source>
</reference>
<dbReference type="Proteomes" id="UP000596387">
    <property type="component" value="Chromosome"/>
</dbReference>